<dbReference type="InterPro" id="IPR008984">
    <property type="entry name" value="SMAD_FHA_dom_sf"/>
</dbReference>
<accession>A0A329KT28</accession>
<dbReference type="Proteomes" id="UP000250347">
    <property type="component" value="Unassembled WGS sequence"/>
</dbReference>
<evidence type="ECO:0000313" key="5">
    <source>
        <dbReference type="Proteomes" id="UP000250347"/>
    </source>
</evidence>
<evidence type="ECO:0000256" key="2">
    <source>
        <dbReference type="SAM" id="MobiDB-lite"/>
    </source>
</evidence>
<proteinExistence type="predicted"/>
<reference evidence="4 5" key="1">
    <citation type="submission" date="2018-06" db="EMBL/GenBank/DDBJ databases">
        <title>NTM in soil in Japan.</title>
        <authorList>
            <person name="Ohya K."/>
        </authorList>
    </citation>
    <scope>NUCLEOTIDE SEQUENCE [LARGE SCALE GENOMIC DNA]</scope>
    <source>
        <strain evidence="4 5">GF76</strain>
    </source>
</reference>
<dbReference type="SUPFAM" id="SSF49879">
    <property type="entry name" value="SMAD/FHA domain"/>
    <property type="match status" value="1"/>
</dbReference>
<dbReference type="RefSeq" id="WP_112707294.1">
    <property type="nucleotide sequence ID" value="NZ_QMEU01000007.1"/>
</dbReference>
<comment type="caution">
    <text evidence="4">The sequence shown here is derived from an EMBL/GenBank/DDBJ whole genome shotgun (WGS) entry which is preliminary data.</text>
</comment>
<dbReference type="SMART" id="SM00240">
    <property type="entry name" value="FHA"/>
    <property type="match status" value="1"/>
</dbReference>
<dbReference type="AlphaFoldDB" id="A0A329KT28"/>
<feature type="domain" description="FHA" evidence="3">
    <location>
        <begin position="74"/>
        <end position="123"/>
    </location>
</feature>
<dbReference type="PROSITE" id="PS50006">
    <property type="entry name" value="FHA_DOMAIN"/>
    <property type="match status" value="1"/>
</dbReference>
<keyword evidence="1" id="KW-0597">Phosphoprotein</keyword>
<name>A0A329KT28_9MYCO</name>
<dbReference type="Gene3D" id="2.60.200.20">
    <property type="match status" value="1"/>
</dbReference>
<feature type="region of interest" description="Disordered" evidence="2">
    <location>
        <begin position="1"/>
        <end position="21"/>
    </location>
</feature>
<evidence type="ECO:0000256" key="1">
    <source>
        <dbReference type="ARBA" id="ARBA00022553"/>
    </source>
</evidence>
<dbReference type="Pfam" id="PF00498">
    <property type="entry name" value="FHA"/>
    <property type="match status" value="1"/>
</dbReference>
<organism evidence="4 5">
    <name type="scientific">Mycobacterium colombiense</name>
    <dbReference type="NCBI Taxonomy" id="339268"/>
    <lineage>
        <taxon>Bacteria</taxon>
        <taxon>Bacillati</taxon>
        <taxon>Actinomycetota</taxon>
        <taxon>Actinomycetes</taxon>
        <taxon>Mycobacteriales</taxon>
        <taxon>Mycobacteriaceae</taxon>
        <taxon>Mycobacterium</taxon>
        <taxon>Mycobacterium avium complex (MAC)</taxon>
    </lineage>
</organism>
<protein>
    <submittedName>
        <fullName evidence="4">FHA domain-containing protein</fullName>
    </submittedName>
</protein>
<dbReference type="InterPro" id="IPR000253">
    <property type="entry name" value="FHA_dom"/>
</dbReference>
<dbReference type="InterPro" id="IPR050923">
    <property type="entry name" value="Cell_Proc_Reg/RNA_Proc"/>
</dbReference>
<dbReference type="PANTHER" id="PTHR23308">
    <property type="entry name" value="NUCLEAR INHIBITOR OF PROTEIN PHOSPHATASE-1"/>
    <property type="match status" value="1"/>
</dbReference>
<dbReference type="EMBL" id="QMEU01000007">
    <property type="protein sequence ID" value="RAU98717.1"/>
    <property type="molecule type" value="Genomic_DNA"/>
</dbReference>
<evidence type="ECO:0000259" key="3">
    <source>
        <dbReference type="PROSITE" id="PS50006"/>
    </source>
</evidence>
<evidence type="ECO:0000313" key="4">
    <source>
        <dbReference type="EMBL" id="RAU98717.1"/>
    </source>
</evidence>
<sequence>MSASHEDTSQQRTAAADDATGDMGSLLRADARDDVDMSSAVAEAAAALDRGSAMLVVKRGPNVGARFVLNQPVMNAGRHPASDIFLDDITVSRRHAEFHSENGEFRVVDLGSLNGTYLNRAAVDSAVLTNGDVLQVGNFRLIFLTAEPTQQ</sequence>
<gene>
    <name evidence="4" type="ORF">DQP58_04450</name>
</gene>